<proteinExistence type="predicted"/>
<organism evidence="1 2">
    <name type="scientific">Ridgeia piscesae</name>
    <name type="common">Tubeworm</name>
    <dbReference type="NCBI Taxonomy" id="27915"/>
    <lineage>
        <taxon>Eukaryota</taxon>
        <taxon>Metazoa</taxon>
        <taxon>Spiralia</taxon>
        <taxon>Lophotrochozoa</taxon>
        <taxon>Annelida</taxon>
        <taxon>Polychaeta</taxon>
        <taxon>Sedentaria</taxon>
        <taxon>Canalipalpata</taxon>
        <taxon>Sabellida</taxon>
        <taxon>Siboglinidae</taxon>
        <taxon>Ridgeia</taxon>
    </lineage>
</organism>
<protein>
    <submittedName>
        <fullName evidence="1">Uncharacterized protein</fullName>
    </submittedName>
</protein>
<dbReference type="AlphaFoldDB" id="A0AAD9NQ57"/>
<comment type="caution">
    <text evidence="1">The sequence shown here is derived from an EMBL/GenBank/DDBJ whole genome shotgun (WGS) entry which is preliminary data.</text>
</comment>
<name>A0AAD9NQ57_RIDPI</name>
<reference evidence="1" key="1">
    <citation type="journal article" date="2023" name="Mol. Biol. Evol.">
        <title>Third-Generation Sequencing Reveals the Adaptive Role of the Epigenome in Three Deep-Sea Polychaetes.</title>
        <authorList>
            <person name="Perez M."/>
            <person name="Aroh O."/>
            <person name="Sun Y."/>
            <person name="Lan Y."/>
            <person name="Juniper S.K."/>
            <person name="Young C.R."/>
            <person name="Angers B."/>
            <person name="Qian P.Y."/>
        </authorList>
    </citation>
    <scope>NUCLEOTIDE SEQUENCE</scope>
    <source>
        <strain evidence="1">R07B-5</strain>
    </source>
</reference>
<dbReference type="Proteomes" id="UP001209878">
    <property type="component" value="Unassembled WGS sequence"/>
</dbReference>
<accession>A0AAD9NQ57</accession>
<evidence type="ECO:0000313" key="2">
    <source>
        <dbReference type="Proteomes" id="UP001209878"/>
    </source>
</evidence>
<keyword evidence="2" id="KW-1185">Reference proteome</keyword>
<dbReference type="PANTHER" id="PTHR47510">
    <property type="entry name" value="REVERSE TRANSCRIPTASE DOMAIN-CONTAINING PROTEIN"/>
    <property type="match status" value="1"/>
</dbReference>
<dbReference type="PANTHER" id="PTHR47510:SF3">
    <property type="entry name" value="ENDO_EXONUCLEASE_PHOSPHATASE DOMAIN-CONTAINING PROTEIN"/>
    <property type="match status" value="1"/>
</dbReference>
<dbReference type="EMBL" id="JAODUO010000647">
    <property type="protein sequence ID" value="KAK2176663.1"/>
    <property type="molecule type" value="Genomic_DNA"/>
</dbReference>
<evidence type="ECO:0000313" key="1">
    <source>
        <dbReference type="EMBL" id="KAK2176663.1"/>
    </source>
</evidence>
<sequence>MVSNNYATPKQLWKCIRQILHRRPAPSLPNHASIKSLCNYFSSHFKDKISLIHSAFTGHTPDIVNADSPQLHSKLASFEPATTAEVRNIIMSSPSKSCDLDPVPTILLKACLDVLIIPITDTIDASLRSGLFPKICAHVNTVLKNTTLPKEELNRYRHISNHSFISKILEKFVPNRLMSHIYINDSSNVSQSAYKQFHSTETALLKVHNVINLNIEDSVSGPLLFNLYTTPWITTLTKMRHTSIFI</sequence>
<gene>
    <name evidence="1" type="ORF">NP493_648g00008</name>
</gene>